<comment type="caution">
    <text evidence="2">The sequence shown here is derived from an EMBL/GenBank/DDBJ whole genome shotgun (WGS) entry which is preliminary data.</text>
</comment>
<gene>
    <name evidence="2" type="ORF">PENTCL1PPCAC_22458</name>
</gene>
<feature type="compositionally biased region" description="Pro residues" evidence="1">
    <location>
        <begin position="358"/>
        <end position="372"/>
    </location>
</feature>
<feature type="region of interest" description="Disordered" evidence="1">
    <location>
        <begin position="444"/>
        <end position="526"/>
    </location>
</feature>
<name>A0AAV5U1G4_9BILA</name>
<dbReference type="Proteomes" id="UP001432027">
    <property type="component" value="Unassembled WGS sequence"/>
</dbReference>
<feature type="compositionally biased region" description="Low complexity" evidence="1">
    <location>
        <begin position="345"/>
        <end position="357"/>
    </location>
</feature>
<sequence length="526" mass="56146">LHYRMDVEAGEVLDDIEENVSPEKKKDMFPKTISLLDEPQPKKKKTNSLAKYAKLGWGDMVTTRVQTQPEREIRPQPEEDHRRRFEERPAYRDVLPPTPSKPSIANMTPKELHAESCRLMSMQGPKLLQLSNSELKALVIEAVDLETAYKKHFERTNTLIEQVNEMARLEEGKLDSLLQEVTSFPPNDLPPMADILVANVRTLLDNRRKAREPAAMQQPMQLPPEEPVTHVSHPYAAPILAPPSFNPLVPPPGVGLPSGAPPGQPVMLIVNGPPPSFNPSAPPPSLIPSSSALGVVPSVASAPPTDFSIPPPDFSRPPPFLTGGLPSSMSLPPPDFSSSVPPPSMSHSLPLPSIGMSMPPPSMDMSKPPPRMPMVRLVFHDEMSGGQGDSTPPHGQSSSLSAPPPAPHPSLMGGSSTSGGVSSPAYEALNTNVGIQAVVRALSSINSPQRGKSMGVTSSGGGGGGGGGGDQPQSLMSLRLQPPPGTSPLVGGSPRMERPRHDSHTRHVSPSPQKKLMGVSTPVVKK</sequence>
<feature type="compositionally biased region" description="Basic and acidic residues" evidence="1">
    <location>
        <begin position="69"/>
        <end position="86"/>
    </location>
</feature>
<protein>
    <submittedName>
        <fullName evidence="2">Uncharacterized protein</fullName>
    </submittedName>
</protein>
<dbReference type="AlphaFoldDB" id="A0AAV5U1G4"/>
<keyword evidence="3" id="KW-1185">Reference proteome</keyword>
<feature type="compositionally biased region" description="Gly residues" evidence="1">
    <location>
        <begin position="458"/>
        <end position="470"/>
    </location>
</feature>
<feature type="region of interest" description="Disordered" evidence="1">
    <location>
        <begin position="307"/>
        <end position="425"/>
    </location>
</feature>
<proteinExistence type="predicted"/>
<feature type="compositionally biased region" description="Low complexity" evidence="1">
    <location>
        <begin position="409"/>
        <end position="423"/>
    </location>
</feature>
<reference evidence="2" key="1">
    <citation type="submission" date="2023-10" db="EMBL/GenBank/DDBJ databases">
        <title>Genome assembly of Pristionchus species.</title>
        <authorList>
            <person name="Yoshida K."/>
            <person name="Sommer R.J."/>
        </authorList>
    </citation>
    <scope>NUCLEOTIDE SEQUENCE</scope>
    <source>
        <strain evidence="2">RS0144</strain>
    </source>
</reference>
<evidence type="ECO:0000313" key="2">
    <source>
        <dbReference type="EMBL" id="GMT00284.1"/>
    </source>
</evidence>
<feature type="compositionally biased region" description="Pro residues" evidence="1">
    <location>
        <begin position="309"/>
        <end position="320"/>
    </location>
</feature>
<organism evidence="2 3">
    <name type="scientific">Pristionchus entomophagus</name>
    <dbReference type="NCBI Taxonomy" id="358040"/>
    <lineage>
        <taxon>Eukaryota</taxon>
        <taxon>Metazoa</taxon>
        <taxon>Ecdysozoa</taxon>
        <taxon>Nematoda</taxon>
        <taxon>Chromadorea</taxon>
        <taxon>Rhabditida</taxon>
        <taxon>Rhabditina</taxon>
        <taxon>Diplogasteromorpha</taxon>
        <taxon>Diplogasteroidea</taxon>
        <taxon>Neodiplogasteridae</taxon>
        <taxon>Pristionchus</taxon>
    </lineage>
</organism>
<evidence type="ECO:0000313" key="3">
    <source>
        <dbReference type="Proteomes" id="UP001432027"/>
    </source>
</evidence>
<evidence type="ECO:0000256" key="1">
    <source>
        <dbReference type="SAM" id="MobiDB-lite"/>
    </source>
</evidence>
<feature type="compositionally biased region" description="Pro residues" evidence="1">
    <location>
        <begin position="331"/>
        <end position="344"/>
    </location>
</feature>
<feature type="non-terminal residue" evidence="2">
    <location>
        <position position="1"/>
    </location>
</feature>
<feature type="region of interest" description="Disordered" evidence="1">
    <location>
        <begin position="63"/>
        <end position="86"/>
    </location>
</feature>
<accession>A0AAV5U1G4</accession>
<dbReference type="EMBL" id="BTSX01000005">
    <property type="protein sequence ID" value="GMT00284.1"/>
    <property type="molecule type" value="Genomic_DNA"/>
</dbReference>
<feature type="non-terminal residue" evidence="2">
    <location>
        <position position="526"/>
    </location>
</feature>